<dbReference type="PANTHER" id="PTHR13600">
    <property type="entry name" value="LEUCINE CARBOXYL METHYLTRANSFERASE"/>
    <property type="match status" value="1"/>
</dbReference>
<comment type="similarity">
    <text evidence="3 7">Belongs to the methyltransferase superfamily. LCMT family.</text>
</comment>
<reference evidence="9" key="2">
    <citation type="journal article" date="2016" name="Mol. Ecol.">
        <title>Population genomics of the filarial nematode parasite Wuchereria bancrofti from mosquitoes.</title>
        <authorList>
            <person name="Small S.T."/>
            <person name="Reimer L.J."/>
            <person name="Tisch D.J."/>
            <person name="King C.L."/>
            <person name="Christensen B.M."/>
            <person name="Siba P.M."/>
            <person name="Kazura J.W."/>
            <person name="Serre D."/>
            <person name="Zimmerman P.A."/>
        </authorList>
    </citation>
    <scope>NUCLEOTIDE SEQUENCE</scope>
    <source>
        <strain evidence="9">pt0022</strain>
    </source>
</reference>
<dbReference type="Proteomes" id="UP000093561">
    <property type="component" value="Unassembled WGS sequence"/>
</dbReference>
<evidence type="ECO:0000256" key="5">
    <source>
        <dbReference type="ARBA" id="ARBA00022679"/>
    </source>
</evidence>
<dbReference type="Gene3D" id="3.40.50.150">
    <property type="entry name" value="Vaccinia Virus protein VP39"/>
    <property type="match status" value="1"/>
</dbReference>
<dbReference type="InterPro" id="IPR007213">
    <property type="entry name" value="Ppm1/Ppm2/Tcmp"/>
</dbReference>
<sequence length="234" mass="26882">MKNECCYLNSMKNSYVQLSITIFNYKDRKRILLVSGIKNRYLLRNVKTVVFYRYVEADFSSVTAKKIRQMLRPGSPNFVSMFSEEPKEVEHSDLHAGDYHLVGADLRQLNEFKEKLGSCELNYKLPTLFIAECVLVYVETSQSDALLSAASNGLRILFFLNYEQVNIGDTFGKIMCRGIILPGLAACENLDAQKRRFIGSGWKNVIILLSQLLEHYCFVIASKNARAFDFEWKK</sequence>
<evidence type="ECO:0000256" key="2">
    <source>
        <dbReference type="ARBA" id="ARBA00003455"/>
    </source>
</evidence>
<evidence type="ECO:0000256" key="3">
    <source>
        <dbReference type="ARBA" id="ARBA00010703"/>
    </source>
</evidence>
<comment type="function">
    <text evidence="2 7">Methylates the carboxyl group of the C-terminal leucine residue of protein phosphatase 2A catalytic subunits to form alpha-leucine ester residues.</text>
</comment>
<evidence type="ECO:0000256" key="4">
    <source>
        <dbReference type="ARBA" id="ARBA00022603"/>
    </source>
</evidence>
<reference evidence="10" key="3">
    <citation type="submission" date="2024-02" db="UniProtKB">
        <authorList>
            <consortium name="WormBaseParasite"/>
        </authorList>
    </citation>
    <scope>IDENTIFICATION</scope>
    <source>
        <strain evidence="10">pt0022</strain>
    </source>
</reference>
<keyword evidence="5 7" id="KW-0808">Transferase</keyword>
<dbReference type="InterPro" id="IPR016651">
    <property type="entry name" value="LCMT1"/>
</dbReference>
<reference evidence="9" key="1">
    <citation type="submission" date="2015-03" db="EMBL/GenBank/DDBJ databases">
        <title>Wuchereria bancrofti Genome Sequencing Papua New Guinea Strain.</title>
        <authorList>
            <person name="Small S.T."/>
            <person name="Serre D."/>
            <person name="Zimmerman P.A."/>
        </authorList>
    </citation>
    <scope>NUCLEOTIDE SEQUENCE [LARGE SCALE GENOMIC DNA]</scope>
    <source>
        <strain evidence="9">pt0022</strain>
    </source>
</reference>
<evidence type="ECO:0000256" key="8">
    <source>
        <dbReference type="PIRSR" id="PIRSR016305-1"/>
    </source>
</evidence>
<evidence type="ECO:0000256" key="6">
    <source>
        <dbReference type="ARBA" id="ARBA00022691"/>
    </source>
</evidence>
<feature type="binding site" evidence="8">
    <location>
        <position position="132"/>
    </location>
    <ligand>
        <name>S-adenosyl-L-methionine</name>
        <dbReference type="ChEBI" id="CHEBI:59789"/>
    </ligand>
</feature>
<accession>A0AAF5Q6G5</accession>
<keyword evidence="4 7" id="KW-0489">Methyltransferase</keyword>
<dbReference type="GO" id="GO:0018423">
    <property type="term" value="F:protein C-terminal leucine carboxyl O-methyltransferase activity"/>
    <property type="evidence" value="ECO:0007669"/>
    <property type="project" value="UniProtKB-EC"/>
</dbReference>
<dbReference type="SUPFAM" id="SSF53335">
    <property type="entry name" value="S-adenosyl-L-methionine-dependent methyltransferases"/>
    <property type="match status" value="1"/>
</dbReference>
<proteinExistence type="inferred from homology"/>
<protein>
    <recommendedName>
        <fullName evidence="7">Leucine carboxyl methyltransferase 1</fullName>
        <ecNumber evidence="7">2.1.1.233</ecNumber>
    </recommendedName>
</protein>
<dbReference type="PIRSF" id="PIRSF016305">
    <property type="entry name" value="LCM_mtfrase"/>
    <property type="match status" value="1"/>
</dbReference>
<dbReference type="GO" id="GO:0005829">
    <property type="term" value="C:cytosol"/>
    <property type="evidence" value="ECO:0007669"/>
    <property type="project" value="TreeGrafter"/>
</dbReference>
<dbReference type="InterPro" id="IPR029063">
    <property type="entry name" value="SAM-dependent_MTases_sf"/>
</dbReference>
<comment type="catalytic activity">
    <reaction evidence="1 7">
        <text>[phosphatase 2A protein]-C-terminal L-leucine + S-adenosyl-L-methionine = [phosphatase 2A protein]-C-terminal L-leucine methyl ester + S-adenosyl-L-homocysteine</text>
        <dbReference type="Rhea" id="RHEA:48544"/>
        <dbReference type="Rhea" id="RHEA-COMP:12134"/>
        <dbReference type="Rhea" id="RHEA-COMP:12135"/>
        <dbReference type="ChEBI" id="CHEBI:57856"/>
        <dbReference type="ChEBI" id="CHEBI:59789"/>
        <dbReference type="ChEBI" id="CHEBI:90516"/>
        <dbReference type="ChEBI" id="CHEBI:90517"/>
        <dbReference type="EC" id="2.1.1.233"/>
    </reaction>
</comment>
<name>A0AAF5Q6G5_WUCBA</name>
<dbReference type="WBParaSite" id="mrna-Wban_10895">
    <property type="protein sequence ID" value="mrna-Wban_10895"/>
    <property type="gene ID" value="Wban_10895"/>
</dbReference>
<dbReference type="PANTHER" id="PTHR13600:SF33">
    <property type="entry name" value="LEUCINE CARBOXYL METHYLTRANSFERASE 1"/>
    <property type="match status" value="1"/>
</dbReference>
<dbReference type="GO" id="GO:0032259">
    <property type="term" value="P:methylation"/>
    <property type="evidence" value="ECO:0007669"/>
    <property type="project" value="UniProtKB-KW"/>
</dbReference>
<evidence type="ECO:0000256" key="1">
    <source>
        <dbReference type="ARBA" id="ARBA00000724"/>
    </source>
</evidence>
<evidence type="ECO:0000313" key="10">
    <source>
        <dbReference type="WBParaSite" id="mrna-Wban_10895"/>
    </source>
</evidence>
<evidence type="ECO:0000313" key="9">
    <source>
        <dbReference type="Proteomes" id="UP000093561"/>
    </source>
</evidence>
<dbReference type="AlphaFoldDB" id="A0AAF5Q6G5"/>
<dbReference type="Pfam" id="PF04072">
    <property type="entry name" value="LCM"/>
    <property type="match status" value="1"/>
</dbReference>
<organism evidence="9 10">
    <name type="scientific">Wuchereria bancrofti</name>
    <dbReference type="NCBI Taxonomy" id="6293"/>
    <lineage>
        <taxon>Eukaryota</taxon>
        <taxon>Metazoa</taxon>
        <taxon>Ecdysozoa</taxon>
        <taxon>Nematoda</taxon>
        <taxon>Chromadorea</taxon>
        <taxon>Rhabditida</taxon>
        <taxon>Spirurina</taxon>
        <taxon>Spiruromorpha</taxon>
        <taxon>Filarioidea</taxon>
        <taxon>Onchocercidae</taxon>
        <taxon>Wuchereria</taxon>
    </lineage>
</organism>
<dbReference type="EC" id="2.1.1.233" evidence="7"/>
<feature type="binding site" evidence="8">
    <location>
        <begin position="105"/>
        <end position="106"/>
    </location>
    <ligand>
        <name>S-adenosyl-L-methionine</name>
        <dbReference type="ChEBI" id="CHEBI:59789"/>
    </ligand>
</feature>
<evidence type="ECO:0000256" key="7">
    <source>
        <dbReference type="PIRNR" id="PIRNR016305"/>
    </source>
</evidence>
<keyword evidence="6 7" id="KW-0949">S-adenosyl-L-methionine</keyword>